<keyword evidence="4" id="KW-1185">Reference proteome</keyword>
<evidence type="ECO:0000313" key="4">
    <source>
        <dbReference type="Proteomes" id="UP000523545"/>
    </source>
</evidence>
<feature type="region of interest" description="Disordered" evidence="1">
    <location>
        <begin position="101"/>
        <end position="129"/>
    </location>
</feature>
<protein>
    <submittedName>
        <fullName evidence="3">Anti-anti-sigma factor</fullName>
    </submittedName>
</protein>
<sequence>MSLSLTCVGSAKLINVSGEIDMSNAHLLTELVACACHSSAPPVITVDLSAVRFFSAHGVSALLEAQHIAVTTGAAFILRDPAPCATYLLATSGVLGDFRLNRGDGHRPRPRSTTVDLVTPARGDSLTSG</sequence>
<evidence type="ECO:0000313" key="3">
    <source>
        <dbReference type="EMBL" id="NYH44743.1"/>
    </source>
</evidence>
<proteinExistence type="predicted"/>
<dbReference type="EMBL" id="JACCHK010000001">
    <property type="protein sequence ID" value="NYH44743.1"/>
    <property type="molecule type" value="Genomic_DNA"/>
</dbReference>
<dbReference type="Proteomes" id="UP000523545">
    <property type="component" value="Unassembled WGS sequence"/>
</dbReference>
<reference evidence="3 4" key="1">
    <citation type="submission" date="2020-07" db="EMBL/GenBank/DDBJ databases">
        <title>Sequencing the genomes of 1000 actinobacteria strains.</title>
        <authorList>
            <person name="Klenk H.-P."/>
        </authorList>
    </citation>
    <scope>NUCLEOTIDE SEQUENCE [LARGE SCALE GENOMIC DNA]</scope>
    <source>
        <strain evidence="3 4">DSM 45876</strain>
    </source>
</reference>
<evidence type="ECO:0000259" key="2">
    <source>
        <dbReference type="PROSITE" id="PS50801"/>
    </source>
</evidence>
<dbReference type="Gene3D" id="3.30.750.24">
    <property type="entry name" value="STAS domain"/>
    <property type="match status" value="1"/>
</dbReference>
<dbReference type="PROSITE" id="PS50801">
    <property type="entry name" value="STAS"/>
    <property type="match status" value="1"/>
</dbReference>
<dbReference type="RefSeq" id="WP_179781974.1">
    <property type="nucleotide sequence ID" value="NZ_JACCHK010000001.1"/>
</dbReference>
<gene>
    <name evidence="3" type="ORF">HNR22_004470</name>
</gene>
<dbReference type="InterPro" id="IPR058548">
    <property type="entry name" value="MlaB-like_STAS"/>
</dbReference>
<name>A0A7Z0BES3_9ACTN</name>
<evidence type="ECO:0000256" key="1">
    <source>
        <dbReference type="SAM" id="MobiDB-lite"/>
    </source>
</evidence>
<dbReference type="Pfam" id="PF13466">
    <property type="entry name" value="STAS_2"/>
    <property type="match status" value="1"/>
</dbReference>
<dbReference type="SUPFAM" id="SSF52091">
    <property type="entry name" value="SpoIIaa-like"/>
    <property type="match status" value="1"/>
</dbReference>
<accession>A0A7Z0BES3</accession>
<comment type="caution">
    <text evidence="3">The sequence shown here is derived from an EMBL/GenBank/DDBJ whole genome shotgun (WGS) entry which is preliminary data.</text>
</comment>
<dbReference type="InterPro" id="IPR036513">
    <property type="entry name" value="STAS_dom_sf"/>
</dbReference>
<dbReference type="AlphaFoldDB" id="A0A7Z0BES3"/>
<organism evidence="3 4">
    <name type="scientific">Micromonospora jinlongensis</name>
    <dbReference type="NCBI Taxonomy" id="1287877"/>
    <lineage>
        <taxon>Bacteria</taxon>
        <taxon>Bacillati</taxon>
        <taxon>Actinomycetota</taxon>
        <taxon>Actinomycetes</taxon>
        <taxon>Micromonosporales</taxon>
        <taxon>Micromonosporaceae</taxon>
        <taxon>Micromonospora</taxon>
    </lineage>
</organism>
<dbReference type="CDD" id="cd07043">
    <property type="entry name" value="STAS_anti-anti-sigma_factors"/>
    <property type="match status" value="1"/>
</dbReference>
<dbReference type="InterPro" id="IPR002645">
    <property type="entry name" value="STAS_dom"/>
</dbReference>
<feature type="domain" description="STAS" evidence="2">
    <location>
        <begin position="1"/>
        <end position="94"/>
    </location>
</feature>